<dbReference type="OrthoDB" id="9814165at2"/>
<dbReference type="AlphaFoldDB" id="A0A3G8H657"/>
<dbReference type="KEGG" id="cpau:EHF44_19585"/>
<dbReference type="GO" id="GO:0005829">
    <property type="term" value="C:cytosol"/>
    <property type="evidence" value="ECO:0007669"/>
    <property type="project" value="TreeGrafter"/>
</dbReference>
<keyword evidence="2" id="KW-0805">Transcription regulation</keyword>
<feature type="domain" description="HTH lysR-type" evidence="5">
    <location>
        <begin position="24"/>
        <end position="81"/>
    </location>
</feature>
<dbReference type="PRINTS" id="PR00039">
    <property type="entry name" value="HTHLYSR"/>
</dbReference>
<dbReference type="InterPro" id="IPR036388">
    <property type="entry name" value="WH-like_DNA-bd_sf"/>
</dbReference>
<dbReference type="GO" id="GO:0003677">
    <property type="term" value="F:DNA binding"/>
    <property type="evidence" value="ECO:0007669"/>
    <property type="project" value="UniProtKB-KW"/>
</dbReference>
<dbReference type="Gene3D" id="3.40.190.10">
    <property type="entry name" value="Periplasmic binding protein-like II"/>
    <property type="match status" value="2"/>
</dbReference>
<evidence type="ECO:0000256" key="4">
    <source>
        <dbReference type="ARBA" id="ARBA00023163"/>
    </source>
</evidence>
<keyword evidence="4" id="KW-0804">Transcription</keyword>
<dbReference type="InterPro" id="IPR050950">
    <property type="entry name" value="HTH-type_LysR_regulators"/>
</dbReference>
<dbReference type="PANTHER" id="PTHR30419">
    <property type="entry name" value="HTH-TYPE TRANSCRIPTIONAL REGULATOR YBHD"/>
    <property type="match status" value="1"/>
</dbReference>
<dbReference type="EMBL" id="CP033970">
    <property type="protein sequence ID" value="AZG15675.1"/>
    <property type="molecule type" value="Genomic_DNA"/>
</dbReference>
<dbReference type="FunFam" id="1.10.10.10:FF:000001">
    <property type="entry name" value="LysR family transcriptional regulator"/>
    <property type="match status" value="1"/>
</dbReference>
<dbReference type="InterPro" id="IPR036390">
    <property type="entry name" value="WH_DNA-bd_sf"/>
</dbReference>
<proteinExistence type="inferred from homology"/>
<dbReference type="InterPro" id="IPR005119">
    <property type="entry name" value="LysR_subst-bd"/>
</dbReference>
<dbReference type="PANTHER" id="PTHR30419:SF8">
    <property type="entry name" value="NITROGEN ASSIMILATION TRANSCRIPTIONAL ACTIVATOR-RELATED"/>
    <property type="match status" value="1"/>
</dbReference>
<dbReference type="Gene3D" id="1.10.10.10">
    <property type="entry name" value="Winged helix-like DNA-binding domain superfamily/Winged helix DNA-binding domain"/>
    <property type="match status" value="1"/>
</dbReference>
<dbReference type="Pfam" id="PF03466">
    <property type="entry name" value="LysR_substrate"/>
    <property type="match status" value="1"/>
</dbReference>
<dbReference type="Pfam" id="PF00126">
    <property type="entry name" value="HTH_1"/>
    <property type="match status" value="1"/>
</dbReference>
<evidence type="ECO:0000313" key="7">
    <source>
        <dbReference type="Proteomes" id="UP000270411"/>
    </source>
</evidence>
<evidence type="ECO:0000256" key="3">
    <source>
        <dbReference type="ARBA" id="ARBA00023125"/>
    </source>
</evidence>
<keyword evidence="3" id="KW-0238">DNA-binding</keyword>
<evidence type="ECO:0000313" key="6">
    <source>
        <dbReference type="EMBL" id="AZG15675.1"/>
    </source>
</evidence>
<dbReference type="PROSITE" id="PS50931">
    <property type="entry name" value="HTH_LYSR"/>
    <property type="match status" value="1"/>
</dbReference>
<dbReference type="GO" id="GO:0003700">
    <property type="term" value="F:DNA-binding transcription factor activity"/>
    <property type="evidence" value="ECO:0007669"/>
    <property type="project" value="InterPro"/>
</dbReference>
<comment type="similarity">
    <text evidence="1">Belongs to the LysR transcriptional regulatory family.</text>
</comment>
<evidence type="ECO:0000256" key="2">
    <source>
        <dbReference type="ARBA" id="ARBA00023015"/>
    </source>
</evidence>
<dbReference type="InterPro" id="IPR000847">
    <property type="entry name" value="LysR_HTH_N"/>
</dbReference>
<dbReference type="Proteomes" id="UP000270411">
    <property type="component" value="Chromosome 2"/>
</dbReference>
<gene>
    <name evidence="6" type="ORF">EHF44_19585</name>
</gene>
<protein>
    <submittedName>
        <fullName evidence="6">LysR family transcriptional regulator</fullName>
    </submittedName>
</protein>
<dbReference type="RefSeq" id="WP_124685408.1">
    <property type="nucleotide sequence ID" value="NZ_CP033970.1"/>
</dbReference>
<accession>A0A3G8H657</accession>
<organism evidence="6 7">
    <name type="scientific">Cupriavidus pauculus</name>
    <dbReference type="NCBI Taxonomy" id="82633"/>
    <lineage>
        <taxon>Bacteria</taxon>
        <taxon>Pseudomonadati</taxon>
        <taxon>Pseudomonadota</taxon>
        <taxon>Betaproteobacteria</taxon>
        <taxon>Burkholderiales</taxon>
        <taxon>Burkholderiaceae</taxon>
        <taxon>Cupriavidus</taxon>
    </lineage>
</organism>
<evidence type="ECO:0000259" key="5">
    <source>
        <dbReference type="PROSITE" id="PS50931"/>
    </source>
</evidence>
<reference evidence="7" key="1">
    <citation type="submission" date="2018-11" db="EMBL/GenBank/DDBJ databases">
        <title>FDA dAtabase for Regulatory Grade micrObial Sequences (FDA-ARGOS): Supporting development and validation of Infectious Disease Dx tests.</title>
        <authorList>
            <person name="Goldberg B."/>
            <person name="Campos J."/>
            <person name="Tallon L."/>
            <person name="Sadzewicz L."/>
            <person name="Zhao X."/>
            <person name="Vavikolanu K."/>
            <person name="Mehta A."/>
            <person name="Aluvathingal J."/>
            <person name="Nadendla S."/>
            <person name="Geyer C."/>
            <person name="Nandy P."/>
            <person name="Yan Y."/>
            <person name="Sichtig H."/>
        </authorList>
    </citation>
    <scope>NUCLEOTIDE SEQUENCE [LARGE SCALE GENOMIC DNA]</scope>
    <source>
        <strain evidence="7">FDAARGOS_614</strain>
    </source>
</reference>
<dbReference type="SUPFAM" id="SSF53850">
    <property type="entry name" value="Periplasmic binding protein-like II"/>
    <property type="match status" value="1"/>
</dbReference>
<dbReference type="SUPFAM" id="SSF46785">
    <property type="entry name" value="Winged helix' DNA-binding domain"/>
    <property type="match status" value="1"/>
</dbReference>
<name>A0A3G8H657_9BURK</name>
<evidence type="ECO:0000256" key="1">
    <source>
        <dbReference type="ARBA" id="ARBA00009437"/>
    </source>
</evidence>
<sequence length="336" mass="35750">MQRPPPPPAPAPSIPSADAFRSRVRLRHLHCFVAVARTQHLGRAGDQLGLTQPAVSKTLTELEDLVGTRLLVRQRAGTELTAAGMRFLRHALRVIEDLDAAADSVAGRDAPRHERIRMGALPSIVPALLVDAVAAFRASHPEVGLAVQSGMNRTLIDLLKADVLDVVIGRMDDPAAMEGLWFESLAAEPLVLAVRAGHPLASQPRPTMADVLAWPLVVPAVGSIPRHSTESLLARHGFTLPPGCLETADAYLGRLLVQQGDSVWAAPLSATRRAVAAGELARLPIDTHGTEEPIGLLRRADRTPGPLAEALAETIRRIAAGASHDGGGVVRHYVLP</sequence>